<organism evidence="2 3">
    <name type="scientific">Sphaceloma murrayae</name>
    <dbReference type="NCBI Taxonomy" id="2082308"/>
    <lineage>
        <taxon>Eukaryota</taxon>
        <taxon>Fungi</taxon>
        <taxon>Dikarya</taxon>
        <taxon>Ascomycota</taxon>
        <taxon>Pezizomycotina</taxon>
        <taxon>Dothideomycetes</taxon>
        <taxon>Dothideomycetidae</taxon>
        <taxon>Myriangiales</taxon>
        <taxon>Elsinoaceae</taxon>
        <taxon>Sphaceloma</taxon>
    </lineage>
</organism>
<evidence type="ECO:0000256" key="1">
    <source>
        <dbReference type="SAM" id="MobiDB-lite"/>
    </source>
</evidence>
<dbReference type="Proteomes" id="UP000243797">
    <property type="component" value="Unassembled WGS sequence"/>
</dbReference>
<sequence>MADDDSTQKPKEDSTPCVIRLTEKSKMTSSTPPEAEKSTEQTCEKDKGLTMLELTLLLWSN</sequence>
<feature type="compositionally biased region" description="Basic and acidic residues" evidence="1">
    <location>
        <begin position="1"/>
        <end position="14"/>
    </location>
</feature>
<evidence type="ECO:0000313" key="3">
    <source>
        <dbReference type="Proteomes" id="UP000243797"/>
    </source>
</evidence>
<gene>
    <name evidence="2" type="ORF">CAC42_4146</name>
</gene>
<proteinExistence type="predicted"/>
<protein>
    <submittedName>
        <fullName evidence="2">Uncharacterized protein</fullName>
    </submittedName>
</protein>
<feature type="compositionally biased region" description="Basic and acidic residues" evidence="1">
    <location>
        <begin position="34"/>
        <end position="45"/>
    </location>
</feature>
<reference evidence="2 3" key="1">
    <citation type="submission" date="2017-06" db="EMBL/GenBank/DDBJ databases">
        <title>Draft genome sequence of a variant of Elsinoe murrayae.</title>
        <authorList>
            <person name="Cheng Q."/>
        </authorList>
    </citation>
    <scope>NUCLEOTIDE SEQUENCE [LARGE SCALE GENOMIC DNA]</scope>
    <source>
        <strain evidence="2 3">CQ-2017a</strain>
    </source>
</reference>
<evidence type="ECO:0000313" key="2">
    <source>
        <dbReference type="EMBL" id="PNS15694.1"/>
    </source>
</evidence>
<feature type="region of interest" description="Disordered" evidence="1">
    <location>
        <begin position="1"/>
        <end position="45"/>
    </location>
</feature>
<dbReference type="AlphaFoldDB" id="A0A2K1QKL0"/>
<dbReference type="InParanoid" id="A0A2K1QKL0"/>
<keyword evidence="3" id="KW-1185">Reference proteome</keyword>
<comment type="caution">
    <text evidence="2">The sequence shown here is derived from an EMBL/GenBank/DDBJ whole genome shotgun (WGS) entry which is preliminary data.</text>
</comment>
<accession>A0A2K1QKL0</accession>
<name>A0A2K1QKL0_9PEZI</name>
<dbReference type="EMBL" id="NKHZ01000068">
    <property type="protein sequence ID" value="PNS15694.1"/>
    <property type="molecule type" value="Genomic_DNA"/>
</dbReference>